<dbReference type="AlphaFoldDB" id="A0A8D8ZC36"/>
<evidence type="ECO:0000313" key="1">
    <source>
        <dbReference type="EMBL" id="CAG6743611.1"/>
    </source>
</evidence>
<proteinExistence type="predicted"/>
<organism evidence="1">
    <name type="scientific">Cacopsylla melanoneura</name>
    <dbReference type="NCBI Taxonomy" id="428564"/>
    <lineage>
        <taxon>Eukaryota</taxon>
        <taxon>Metazoa</taxon>
        <taxon>Ecdysozoa</taxon>
        <taxon>Arthropoda</taxon>
        <taxon>Hexapoda</taxon>
        <taxon>Insecta</taxon>
        <taxon>Pterygota</taxon>
        <taxon>Neoptera</taxon>
        <taxon>Paraneoptera</taxon>
        <taxon>Hemiptera</taxon>
        <taxon>Sternorrhyncha</taxon>
        <taxon>Psylloidea</taxon>
        <taxon>Psyllidae</taxon>
        <taxon>Psyllinae</taxon>
        <taxon>Cacopsylla</taxon>
    </lineage>
</organism>
<protein>
    <submittedName>
        <fullName evidence="1">Uncharacterized protein</fullName>
    </submittedName>
</protein>
<dbReference type="EMBL" id="HBUF01450891">
    <property type="protein sequence ID" value="CAG6743611.1"/>
    <property type="molecule type" value="Transcribed_RNA"/>
</dbReference>
<accession>A0A8D8ZC36</accession>
<sequence>MKQAESIMSVHCTHSENCLVNDQLSCLLFVPGSNLNIIVVYVQKFATFRKGGRDLFICLLHLTVVFRHMNCSILRVVKLISMSCKVSQNLWMVLTVEQKNDPFFC</sequence>
<reference evidence="1" key="1">
    <citation type="submission" date="2021-05" db="EMBL/GenBank/DDBJ databases">
        <authorList>
            <person name="Alioto T."/>
            <person name="Alioto T."/>
            <person name="Gomez Garrido J."/>
        </authorList>
    </citation>
    <scope>NUCLEOTIDE SEQUENCE</scope>
</reference>
<name>A0A8D8ZC36_9HEMI</name>